<organism evidence="3 4">
    <name type="scientific">Nocardia acididurans</name>
    <dbReference type="NCBI Taxonomy" id="2802282"/>
    <lineage>
        <taxon>Bacteria</taxon>
        <taxon>Bacillati</taxon>
        <taxon>Actinomycetota</taxon>
        <taxon>Actinomycetes</taxon>
        <taxon>Mycobacteriales</taxon>
        <taxon>Nocardiaceae</taxon>
        <taxon>Nocardia</taxon>
    </lineage>
</organism>
<feature type="region of interest" description="Disordered" evidence="1">
    <location>
        <begin position="193"/>
        <end position="216"/>
    </location>
</feature>
<name>A0ABS1MCH0_9NOCA</name>
<reference evidence="3 4" key="1">
    <citation type="submission" date="2021-01" db="EMBL/GenBank/DDBJ databases">
        <title>WGS of actinomycetes isolated from Thailand.</title>
        <authorList>
            <person name="Thawai C."/>
        </authorList>
    </citation>
    <scope>NUCLEOTIDE SEQUENCE [LARGE SCALE GENOMIC DNA]</scope>
    <source>
        <strain evidence="3 4">LPG 2</strain>
    </source>
</reference>
<feature type="domain" description="N-acetyltransferase" evidence="2">
    <location>
        <begin position="15"/>
        <end position="149"/>
    </location>
</feature>
<dbReference type="Pfam" id="PF13302">
    <property type="entry name" value="Acetyltransf_3"/>
    <property type="match status" value="1"/>
</dbReference>
<dbReference type="InterPro" id="IPR016181">
    <property type="entry name" value="Acyl_CoA_acyltransferase"/>
</dbReference>
<proteinExistence type="predicted"/>
<dbReference type="EMBL" id="JAERRJ010000011">
    <property type="protein sequence ID" value="MBL1078317.1"/>
    <property type="molecule type" value="Genomic_DNA"/>
</dbReference>
<gene>
    <name evidence="3" type="ORF">JK358_28310</name>
</gene>
<dbReference type="InterPro" id="IPR000182">
    <property type="entry name" value="GNAT_dom"/>
</dbReference>
<protein>
    <submittedName>
        <fullName evidence="3">GNAT family N-acetyltransferase</fullName>
    </submittedName>
</protein>
<dbReference type="PANTHER" id="PTHR43610">
    <property type="entry name" value="BLL6696 PROTEIN"/>
    <property type="match status" value="1"/>
</dbReference>
<evidence type="ECO:0000313" key="3">
    <source>
        <dbReference type="EMBL" id="MBL1078317.1"/>
    </source>
</evidence>
<accession>A0ABS1MCH0</accession>
<evidence type="ECO:0000313" key="4">
    <source>
        <dbReference type="Proteomes" id="UP000602198"/>
    </source>
</evidence>
<keyword evidence="4" id="KW-1185">Reference proteome</keyword>
<dbReference type="RefSeq" id="WP_201953394.1">
    <property type="nucleotide sequence ID" value="NZ_JAERRJ010000011.1"/>
</dbReference>
<dbReference type="Proteomes" id="UP000602198">
    <property type="component" value="Unassembled WGS sequence"/>
</dbReference>
<dbReference type="Gene3D" id="3.40.630.30">
    <property type="match status" value="1"/>
</dbReference>
<sequence>MRDWSEIPTLRGEFVLLRPTVLSDAAGLARAHDDPETLRYFPYGIESAPPSAETVSHALESGRQTLTIVDARGAEVIGTTSIYNMSEHHRRVTVGYTWLSAGVRGSACNPESKLLVLDHVFGTLRAARAEFNVDDLNTRSRRAVLAIGATEEGSLRRHARRRDGSWRTTIVYSIVDSEWPVVRERLADLVRRRSEPTGRVPAAAPGTDRFSKQETA</sequence>
<dbReference type="SUPFAM" id="SSF55729">
    <property type="entry name" value="Acyl-CoA N-acyltransferases (Nat)"/>
    <property type="match status" value="1"/>
</dbReference>
<comment type="caution">
    <text evidence="3">The sequence shown here is derived from an EMBL/GenBank/DDBJ whole genome shotgun (WGS) entry which is preliminary data.</text>
</comment>
<evidence type="ECO:0000259" key="2">
    <source>
        <dbReference type="Pfam" id="PF13302"/>
    </source>
</evidence>
<dbReference type="PANTHER" id="PTHR43610:SF1">
    <property type="entry name" value="N-ACETYLTRANSFERASE DOMAIN-CONTAINING PROTEIN"/>
    <property type="match status" value="1"/>
</dbReference>
<evidence type="ECO:0000256" key="1">
    <source>
        <dbReference type="SAM" id="MobiDB-lite"/>
    </source>
</evidence>